<keyword evidence="5 6" id="KW-0472">Membrane</keyword>
<reference evidence="7 8" key="1">
    <citation type="journal article" date="2018" name="Genome Biol. Evol.">
        <title>Multiple Roots of Fruiting Body Formation in Amoebozoa.</title>
        <authorList>
            <person name="Hillmann F."/>
            <person name="Forbes G."/>
            <person name="Novohradska S."/>
            <person name="Ferling I."/>
            <person name="Riege K."/>
            <person name="Groth M."/>
            <person name="Westermann M."/>
            <person name="Marz M."/>
            <person name="Spaller T."/>
            <person name="Winckler T."/>
            <person name="Schaap P."/>
            <person name="Glockner G."/>
        </authorList>
    </citation>
    <scope>NUCLEOTIDE SEQUENCE [LARGE SCALE GENOMIC DNA]</scope>
    <source>
        <strain evidence="7 8">Jena</strain>
    </source>
</reference>
<dbReference type="EMBL" id="MDYQ01000292">
    <property type="protein sequence ID" value="PRP76923.1"/>
    <property type="molecule type" value="Genomic_DNA"/>
</dbReference>
<feature type="transmembrane region" description="Helical" evidence="6">
    <location>
        <begin position="165"/>
        <end position="184"/>
    </location>
</feature>
<dbReference type="InParanoid" id="A0A2P6MZ04"/>
<feature type="transmembrane region" description="Helical" evidence="6">
    <location>
        <begin position="113"/>
        <end position="131"/>
    </location>
</feature>
<evidence type="ECO:0000256" key="4">
    <source>
        <dbReference type="ARBA" id="ARBA00022989"/>
    </source>
</evidence>
<feature type="transmembrane region" description="Helical" evidence="6">
    <location>
        <begin position="204"/>
        <end position="223"/>
    </location>
</feature>
<comment type="subcellular location">
    <subcellularLocation>
        <location evidence="1">Membrane</location>
        <topology evidence="1">Multi-pass membrane protein</topology>
    </subcellularLocation>
</comment>
<proteinExistence type="inferred from homology"/>
<dbReference type="Pfam" id="PF01027">
    <property type="entry name" value="Bax1-I"/>
    <property type="match status" value="1"/>
</dbReference>
<dbReference type="InterPro" id="IPR006214">
    <property type="entry name" value="Bax_inhibitor_1-related"/>
</dbReference>
<evidence type="ECO:0000256" key="1">
    <source>
        <dbReference type="ARBA" id="ARBA00004141"/>
    </source>
</evidence>
<dbReference type="PANTHER" id="PTHR23291:SF32">
    <property type="entry name" value="BAX INHIBITOR 1"/>
    <property type="match status" value="1"/>
</dbReference>
<comment type="caution">
    <text evidence="7">The sequence shown here is derived from an EMBL/GenBank/DDBJ whole genome shotgun (WGS) entry which is preliminary data.</text>
</comment>
<feature type="transmembrane region" description="Helical" evidence="6">
    <location>
        <begin position="31"/>
        <end position="51"/>
    </location>
</feature>
<evidence type="ECO:0000256" key="6">
    <source>
        <dbReference type="RuleBase" id="RU004379"/>
    </source>
</evidence>
<accession>A0A2P6MZ04</accession>
<keyword evidence="4 6" id="KW-1133">Transmembrane helix</keyword>
<protein>
    <submittedName>
        <fullName evidence="7">Putative Bax inhibitor 1</fullName>
    </submittedName>
</protein>
<gene>
    <name evidence="7" type="ORF">PROFUN_06201</name>
</gene>
<feature type="transmembrane region" description="Helical" evidence="6">
    <location>
        <begin position="58"/>
        <end position="75"/>
    </location>
</feature>
<keyword evidence="8" id="KW-1185">Reference proteome</keyword>
<sequence length="233" mass="25480">MEDLLRRNIDWNALFKTADLTPQIQKHLGNVYTTLVATVLAAAIGSITAIVLRMGSGLLFFVGLALAISLNFIPREQVAKRIGVLLGFGFVQGLSLGPFLAQLARIDPSIITSAFLGTVCIFGCFSAAAVFAKRRSYLYLGGFLSSALTIMFFTSLANMFFRSTFAFNAILYLGLLVFCGFVVFDTQLVIERAAVGNTDFVSDALGLFMDFVAIFVRLAIILSKDNKKKNERK</sequence>
<evidence type="ECO:0000256" key="5">
    <source>
        <dbReference type="ARBA" id="ARBA00023136"/>
    </source>
</evidence>
<name>A0A2P6MZ04_9EUKA</name>
<keyword evidence="3 6" id="KW-0812">Transmembrane</keyword>
<dbReference type="FunCoup" id="A0A2P6MZ04">
    <property type="interactions" value="72"/>
</dbReference>
<evidence type="ECO:0000256" key="2">
    <source>
        <dbReference type="ARBA" id="ARBA00010350"/>
    </source>
</evidence>
<evidence type="ECO:0000313" key="7">
    <source>
        <dbReference type="EMBL" id="PRP76923.1"/>
    </source>
</evidence>
<organism evidence="7 8">
    <name type="scientific">Planoprotostelium fungivorum</name>
    <dbReference type="NCBI Taxonomy" id="1890364"/>
    <lineage>
        <taxon>Eukaryota</taxon>
        <taxon>Amoebozoa</taxon>
        <taxon>Evosea</taxon>
        <taxon>Variosea</taxon>
        <taxon>Cavosteliida</taxon>
        <taxon>Cavosteliaceae</taxon>
        <taxon>Planoprotostelium</taxon>
    </lineage>
</organism>
<dbReference type="Proteomes" id="UP000241769">
    <property type="component" value="Unassembled WGS sequence"/>
</dbReference>
<dbReference type="AlphaFoldDB" id="A0A2P6MZ04"/>
<feature type="transmembrane region" description="Helical" evidence="6">
    <location>
        <begin position="81"/>
        <end position="101"/>
    </location>
</feature>
<dbReference type="OrthoDB" id="19179at2759"/>
<comment type="similarity">
    <text evidence="2 6">Belongs to the BI1 family.</text>
</comment>
<dbReference type="PANTHER" id="PTHR23291">
    <property type="entry name" value="BAX INHIBITOR-RELATED"/>
    <property type="match status" value="1"/>
</dbReference>
<dbReference type="STRING" id="1890364.A0A2P6MZ04"/>
<evidence type="ECO:0000256" key="3">
    <source>
        <dbReference type="ARBA" id="ARBA00022692"/>
    </source>
</evidence>
<dbReference type="GO" id="GO:0016020">
    <property type="term" value="C:membrane"/>
    <property type="evidence" value="ECO:0007669"/>
    <property type="project" value="UniProtKB-SubCell"/>
</dbReference>
<feature type="transmembrane region" description="Helical" evidence="6">
    <location>
        <begin position="137"/>
        <end position="158"/>
    </location>
</feature>
<evidence type="ECO:0000313" key="8">
    <source>
        <dbReference type="Proteomes" id="UP000241769"/>
    </source>
</evidence>